<dbReference type="Proteomes" id="UP000297951">
    <property type="component" value="Unassembled WGS sequence"/>
</dbReference>
<dbReference type="PANTHER" id="PTHR33164:SF43">
    <property type="entry name" value="HTH-TYPE TRANSCRIPTIONAL REPRESSOR YETL"/>
    <property type="match status" value="1"/>
</dbReference>
<sequence>MEPSPRNHTYWSFIDRVGENLADQNDIPVNVDATLLAMSLNRASVAITHEFESKVHHPAGSSWAAYRVLFALWRSGAILASSLANITGMTRAAVSNISKPLETKGLITKAKDPEDGRGTLVELTPAGTDFVSSIFAQQNQLETVWAEKLTPVERTMLVELLRKLSAEA</sequence>
<organism evidence="5 6">
    <name type="scientific">Rothia nasimurium</name>
    <dbReference type="NCBI Taxonomy" id="85336"/>
    <lineage>
        <taxon>Bacteria</taxon>
        <taxon>Bacillati</taxon>
        <taxon>Actinomycetota</taxon>
        <taxon>Actinomycetes</taxon>
        <taxon>Micrococcales</taxon>
        <taxon>Micrococcaceae</taxon>
        <taxon>Rothia</taxon>
    </lineage>
</organism>
<dbReference type="RefSeq" id="WP_135013157.1">
    <property type="nucleotide sequence ID" value="NZ_JADGLK010000030.1"/>
</dbReference>
<dbReference type="STRING" id="85336.A7979_06640"/>
<dbReference type="AlphaFoldDB" id="A0A4Y9F337"/>
<evidence type="ECO:0000256" key="2">
    <source>
        <dbReference type="ARBA" id="ARBA00023125"/>
    </source>
</evidence>
<keyword evidence="2" id="KW-0238">DNA-binding</keyword>
<dbReference type="GO" id="GO:0003677">
    <property type="term" value="F:DNA binding"/>
    <property type="evidence" value="ECO:0007669"/>
    <property type="project" value="UniProtKB-KW"/>
</dbReference>
<comment type="caution">
    <text evidence="5">The sequence shown here is derived from an EMBL/GenBank/DDBJ whole genome shotgun (WGS) entry which is preliminary data.</text>
</comment>
<dbReference type="InterPro" id="IPR036390">
    <property type="entry name" value="WH_DNA-bd_sf"/>
</dbReference>
<keyword evidence="1" id="KW-0805">Transcription regulation</keyword>
<reference evidence="5 6" key="1">
    <citation type="submission" date="2019-03" db="EMBL/GenBank/DDBJ databases">
        <title>Diversity of the mouse oral microbiome.</title>
        <authorList>
            <person name="Joseph S."/>
            <person name="Aduse-Opoku J."/>
            <person name="Curtis M."/>
            <person name="Wade W."/>
            <person name="Hashim A."/>
        </authorList>
    </citation>
    <scope>NUCLEOTIDE SEQUENCE [LARGE SCALE GENOMIC DNA]</scope>
    <source>
        <strain evidence="6">irhom_31</strain>
    </source>
</reference>
<proteinExistence type="predicted"/>
<dbReference type="PRINTS" id="PR00598">
    <property type="entry name" value="HTHMARR"/>
</dbReference>
<name>A0A4Y9F337_9MICC</name>
<evidence type="ECO:0000313" key="5">
    <source>
        <dbReference type="EMBL" id="TFU21594.1"/>
    </source>
</evidence>
<dbReference type="SUPFAM" id="SSF46785">
    <property type="entry name" value="Winged helix' DNA-binding domain"/>
    <property type="match status" value="1"/>
</dbReference>
<evidence type="ECO:0000259" key="4">
    <source>
        <dbReference type="PROSITE" id="PS50995"/>
    </source>
</evidence>
<gene>
    <name evidence="5" type="ORF">E4U03_08720</name>
</gene>
<feature type="domain" description="HTH marR-type" evidence="4">
    <location>
        <begin position="33"/>
        <end position="166"/>
    </location>
</feature>
<dbReference type="Pfam" id="PF01047">
    <property type="entry name" value="MarR"/>
    <property type="match status" value="1"/>
</dbReference>
<dbReference type="PANTHER" id="PTHR33164">
    <property type="entry name" value="TRANSCRIPTIONAL REGULATOR, MARR FAMILY"/>
    <property type="match status" value="1"/>
</dbReference>
<dbReference type="InterPro" id="IPR000835">
    <property type="entry name" value="HTH_MarR-typ"/>
</dbReference>
<dbReference type="InterPro" id="IPR036388">
    <property type="entry name" value="WH-like_DNA-bd_sf"/>
</dbReference>
<evidence type="ECO:0000313" key="6">
    <source>
        <dbReference type="Proteomes" id="UP000297951"/>
    </source>
</evidence>
<evidence type="ECO:0000256" key="3">
    <source>
        <dbReference type="ARBA" id="ARBA00023163"/>
    </source>
</evidence>
<accession>A0A4Y9F337</accession>
<dbReference type="EMBL" id="SPQC01000030">
    <property type="protein sequence ID" value="TFU21594.1"/>
    <property type="molecule type" value="Genomic_DNA"/>
</dbReference>
<dbReference type="Gene3D" id="1.10.10.10">
    <property type="entry name" value="Winged helix-like DNA-binding domain superfamily/Winged helix DNA-binding domain"/>
    <property type="match status" value="1"/>
</dbReference>
<protein>
    <submittedName>
        <fullName evidence="5">MarR family transcriptional regulator</fullName>
    </submittedName>
</protein>
<dbReference type="OrthoDB" id="5148120at2"/>
<keyword evidence="3" id="KW-0804">Transcription</keyword>
<dbReference type="InterPro" id="IPR023187">
    <property type="entry name" value="Tscrpt_reg_MarR-type_CS"/>
</dbReference>
<evidence type="ECO:0000256" key="1">
    <source>
        <dbReference type="ARBA" id="ARBA00023015"/>
    </source>
</evidence>
<dbReference type="GO" id="GO:0006950">
    <property type="term" value="P:response to stress"/>
    <property type="evidence" value="ECO:0007669"/>
    <property type="project" value="TreeGrafter"/>
</dbReference>
<dbReference type="PROSITE" id="PS50995">
    <property type="entry name" value="HTH_MARR_2"/>
    <property type="match status" value="1"/>
</dbReference>
<dbReference type="InterPro" id="IPR039422">
    <property type="entry name" value="MarR/SlyA-like"/>
</dbReference>
<dbReference type="SMART" id="SM00347">
    <property type="entry name" value="HTH_MARR"/>
    <property type="match status" value="1"/>
</dbReference>
<dbReference type="GO" id="GO:0003700">
    <property type="term" value="F:DNA-binding transcription factor activity"/>
    <property type="evidence" value="ECO:0007669"/>
    <property type="project" value="InterPro"/>
</dbReference>
<dbReference type="PROSITE" id="PS01117">
    <property type="entry name" value="HTH_MARR_1"/>
    <property type="match status" value="1"/>
</dbReference>